<evidence type="ECO:0000256" key="3">
    <source>
        <dbReference type="ARBA" id="ARBA00006972"/>
    </source>
</evidence>
<dbReference type="GO" id="GO:0015031">
    <property type="term" value="P:protein transport"/>
    <property type="evidence" value="ECO:0007669"/>
    <property type="project" value="UniProtKB-KW"/>
</dbReference>
<dbReference type="GO" id="GO:0000139">
    <property type="term" value="C:Golgi membrane"/>
    <property type="evidence" value="ECO:0007669"/>
    <property type="project" value="UniProtKB-SubCell"/>
</dbReference>
<sequence>MGSLSLFSVNAVLLMSADDGSRIFAKYYSPPHPPAGTAPNSTDYPGANPYPTLKAQKAFEKGLLDKTNKQTSDVILYDNRVVVFKLESDVMVYVVGGSDENEVLLYNVVLSLRDALGILFKGATDKRTIVENYDLVALAIDEIIDDGIILETDPVLIASRVSRAPQPDAPNLKSIDLSEQGLLNAWELGKRRLAEGLRQILEFGGKLPRIRHAPKISGVPRKTLDQNHLLRPASFPGALGATIPNMKQRFSSLDVQVISRELSSELVGLRVSNIYDLSSPRLKTPSAFVKRMRKFLKSRRITSIKQIGTDRIIDFTFSDGIYHMLLEFFAGGNVIITDRDYNIVAVLRQVNGGDGLEEAKVGIQYTVTNKQNYNGVPDITVDRVKETLEKAQILFAQEEGMPKKSKKKKNTDVLRKALSQGFPEYPPLLLDHAFATRDVNPATPLQQVLGDEGRLNQVLGVLEEARNVTAGLSVEKTHPGYIVAKADTRPVAKYANAEAETPSSKPAALLYEDFHPFKPRQFEGKDGITILEFSSMNATVDEYFSSIESQKLESRLTEREEAARKKLDAVKSEHEKRIGALKQAQEIHIRKASAIQDNVYRVQEAMDAVNGLIAQGMDWVEIARLIEMEQDRGNPVAQIIKLPLKLYENTITLLLREAGDEEEEEEEELFSSDESEESETDEEEQDETDSSKKHSTVLTIDIDLALSPWANATQYYDQKKVAAVKAEKTTQSSAKALKSHEKKVKDDLKRNLKQEKQVLRPARKLFWFEKFLFFISSEGYLVLGGRDAMQIEILYRRYLRKGDVFVHADLEGATPMIVKNRPGATSASISPSTLSQAGNLCVATSSAWDSKAIMSAYWVDANQVSKTAEAGDLLPVGDFLVKGKKNFLAPSQLVLGFAVMFQVSMESLRNHKSYRVEEPASGEQTEKVKEAVVEEVQSPEEIKPTQAMETPQHSKKHEQEQEQEEQEHIENSDDEQEYRDTAFSGNPLQPETAETSALKDEGDPGSDNGKDQEGAEEGVGDEEESTRTGQPADDQATLDETESVASSQPPGKRHLSAREKRLLKKGKPLDTLPLKSKEISESSTPVANGGSVKSADPKPGPAPTRGRKGKSKKAAAKYADQDDEERELALRLLGANSVKAQKAAAEAEAKAKREQEAEEQKKRRKAQHERAAQAEQKRQALFEEGAADDYDEETAAAEAADLEWIPALVGTPHPDDEILAAIPVCAPWAALGRYKYRVKLQPGAVKKGKAVKEIIGRWVAETTTGKVKKEHAEDAGIDRAAAEKVRAREGELIKGWKDTEVINTVPVGKVRIMVGGGGGGGGDKGKGKTSGGSRGGKGGKKIFTPSTHLQNPGFPVKKSHLISSHLILGLGVIFRLVMPIDVIVKIFDLLKQDHREPQFLTFSIPPSGRSSFLASLTAADPPGSQGSHTPNYRAQLPPASTLDWRDIAANLLQFSRRLVARGSPRSFTRPVTTATTATMSPSETTRIVSAVRLNKEGPGNQSLAEWWASEQSRKTPEAAAIAEAAKLLQESDIPVAFPTETVYGLGADATRSAAVRGIYKAKQRPSDNPLIVHIDSLDMLDRLLNPAAHVSPPHATRTARHSIPPIYHPLITRFWPGPLTILLPNPSGSPLAPEVTSNLTTFGVRMPASPLARLLIHVADRPLAAPSANASTKPSPTAAEHVFHDLHGRIELILDGGSCGVGVESTVVDGLSNPPAILRPGGVGIEELRSCPGWENVQLGYNDGTLGAKEAPRAPGMKYRHYSPKARVVLFEDGSNAQAVLRHIQKDLRDTAVGAHSIGIVRTRSWLRGLQLLPEEEMENQLQPVSSLVGNLVAFPVPIGDKTKQVFDCPLGSDLHSIARGLFSALRAMDENEVDVIYVEGVSDHQGDLAAAVMNRLRKAAGVELRV</sequence>
<evidence type="ECO:0000256" key="14">
    <source>
        <dbReference type="ARBA" id="ARBA00022741"/>
    </source>
</evidence>
<dbReference type="NCBIfam" id="TIGR00057">
    <property type="entry name" value="L-threonylcarbamoyladenylate synthase"/>
    <property type="match status" value="1"/>
</dbReference>
<dbReference type="GO" id="GO:0061710">
    <property type="term" value="F:L-threonylcarbamoyladenylate synthase"/>
    <property type="evidence" value="ECO:0007669"/>
    <property type="project" value="UniProtKB-EC"/>
</dbReference>
<evidence type="ECO:0000256" key="9">
    <source>
        <dbReference type="ARBA" id="ARBA00022448"/>
    </source>
</evidence>
<dbReference type="EC" id="2.7.7.87" evidence="7"/>
<feature type="domain" description="YrdC-like" evidence="28">
    <location>
        <begin position="1518"/>
        <end position="1723"/>
    </location>
</feature>
<keyword evidence="11" id="KW-0808">Transferase</keyword>
<dbReference type="Pfam" id="PF01217">
    <property type="entry name" value="Clat_adaptor_s"/>
    <property type="match status" value="1"/>
</dbReference>
<feature type="region of interest" description="Disordered" evidence="27">
    <location>
        <begin position="1316"/>
        <end position="1339"/>
    </location>
</feature>
<dbReference type="InterPro" id="IPR038385">
    <property type="entry name" value="Sua5/YwlC_C"/>
</dbReference>
<evidence type="ECO:0000313" key="29">
    <source>
        <dbReference type="EMBL" id="KKK13445.1"/>
    </source>
</evidence>
<dbReference type="FunFam" id="3.30.450.60:FF:000013">
    <property type="entry name" value="Coatomer subunit zeta"/>
    <property type="match status" value="1"/>
</dbReference>
<evidence type="ECO:0000256" key="17">
    <source>
        <dbReference type="ARBA" id="ARBA00022927"/>
    </source>
</evidence>
<evidence type="ECO:0000256" key="7">
    <source>
        <dbReference type="ARBA" id="ARBA00012584"/>
    </source>
</evidence>
<dbReference type="PANTHER" id="PTHR15239">
    <property type="entry name" value="NUCLEAR EXPORT MEDIATOR FACTOR NEMF"/>
    <property type="match status" value="1"/>
</dbReference>
<keyword evidence="21" id="KW-0968">Cytoplasmic vesicle</keyword>
<dbReference type="GO" id="GO:0030663">
    <property type="term" value="C:COPI-coated vesicle membrane"/>
    <property type="evidence" value="ECO:0007669"/>
    <property type="project" value="UniProtKB-SubCell"/>
</dbReference>
<comment type="similarity">
    <text evidence="4">Belongs to the SUA5 family.</text>
</comment>
<feature type="compositionally biased region" description="Basic and acidic residues" evidence="27">
    <location>
        <begin position="1145"/>
        <end position="1161"/>
    </location>
</feature>
<proteinExistence type="inferred from homology"/>
<evidence type="ECO:0000256" key="25">
    <source>
        <dbReference type="ARBA" id="ARBA00056339"/>
    </source>
</evidence>
<keyword evidence="20" id="KW-0472">Membrane</keyword>
<evidence type="ECO:0000256" key="6">
    <source>
        <dbReference type="ARBA" id="ARBA00011775"/>
    </source>
</evidence>
<dbReference type="GO" id="GO:0003725">
    <property type="term" value="F:double-stranded RNA binding"/>
    <property type="evidence" value="ECO:0007669"/>
    <property type="project" value="InterPro"/>
</dbReference>
<evidence type="ECO:0000256" key="21">
    <source>
        <dbReference type="ARBA" id="ARBA00023329"/>
    </source>
</evidence>
<dbReference type="OrthoDB" id="207084at2759"/>
<comment type="caution">
    <text evidence="29">The sequence shown here is derived from an EMBL/GenBank/DDBJ whole genome shotgun (WGS) entry which is preliminary data.</text>
</comment>
<keyword evidence="12" id="KW-0819">tRNA processing</keyword>
<evidence type="ECO:0000256" key="10">
    <source>
        <dbReference type="ARBA" id="ARBA00022490"/>
    </source>
</evidence>
<dbReference type="InterPro" id="IPR051608">
    <property type="entry name" value="RQC_Subunit_NEMF"/>
</dbReference>
<dbReference type="GO" id="GO:0000049">
    <property type="term" value="F:tRNA binding"/>
    <property type="evidence" value="ECO:0007669"/>
    <property type="project" value="TreeGrafter"/>
</dbReference>
<evidence type="ECO:0000256" key="26">
    <source>
        <dbReference type="ARBA" id="ARBA00075766"/>
    </source>
</evidence>
<keyword evidence="19" id="KW-0175">Coiled coil</keyword>
<dbReference type="Gene3D" id="3.40.50.11030">
    <property type="entry name" value="Threonylcarbamoyl-AMP synthase, C-terminal domain"/>
    <property type="match status" value="1"/>
</dbReference>
<dbReference type="InterPro" id="IPR011012">
    <property type="entry name" value="Longin-like_dom_sf"/>
</dbReference>
<dbReference type="Gene3D" id="3.30.450.60">
    <property type="match status" value="1"/>
</dbReference>
<comment type="subunit">
    <text evidence="6">Oligomeric complex that consists of at least the alpha, beta, beta', gamma, delta, epsilon and zeta subunits.</text>
</comment>
<dbReference type="Proteomes" id="UP000034291">
    <property type="component" value="Unassembled WGS sequence"/>
</dbReference>
<feature type="compositionally biased region" description="Basic and acidic residues" evidence="27">
    <location>
        <begin position="1168"/>
        <end position="1177"/>
    </location>
</feature>
<comment type="similarity">
    <text evidence="3">Belongs to the adaptor complexes small subunit family.</text>
</comment>
<dbReference type="Pfam" id="PF11923">
    <property type="entry name" value="NFACT-C"/>
    <property type="match status" value="1"/>
</dbReference>
<dbReference type="SUPFAM" id="SSF55821">
    <property type="entry name" value="YrdC/RibB"/>
    <property type="match status" value="1"/>
</dbReference>
<evidence type="ECO:0000256" key="12">
    <source>
        <dbReference type="ARBA" id="ARBA00022694"/>
    </source>
</evidence>
<dbReference type="GO" id="GO:0016192">
    <property type="term" value="P:vesicle-mediated transport"/>
    <property type="evidence" value="ECO:0007669"/>
    <property type="project" value="UniProtKB-KW"/>
</dbReference>
<evidence type="ECO:0000256" key="4">
    <source>
        <dbReference type="ARBA" id="ARBA00007663"/>
    </source>
</evidence>
<dbReference type="Pfam" id="PF05670">
    <property type="entry name" value="NFACT-R_1"/>
    <property type="match status" value="1"/>
</dbReference>
<dbReference type="PANTHER" id="PTHR15239:SF6">
    <property type="entry name" value="RIBOSOME QUALITY CONTROL COMPLEX SUBUNIT NEMF"/>
    <property type="match status" value="1"/>
</dbReference>
<comment type="subcellular location">
    <subcellularLocation>
        <location evidence="2">Cytoplasmic vesicle</location>
        <location evidence="2">COPI-coated vesicle membrane</location>
        <topology evidence="2">Peripheral membrane protein</topology>
        <orientation evidence="2">Cytoplasmic side</orientation>
    </subcellularLocation>
    <subcellularLocation>
        <location evidence="1">Golgi apparatus membrane</location>
        <topology evidence="1">Peripheral membrane protein</topology>
        <orientation evidence="1">Cytoplasmic side</orientation>
    </subcellularLocation>
</comment>
<feature type="region of interest" description="Disordered" evidence="27">
    <location>
        <begin position="657"/>
        <end position="694"/>
    </location>
</feature>
<feature type="compositionally biased region" description="Basic residues" evidence="27">
    <location>
        <begin position="1105"/>
        <end position="1115"/>
    </location>
</feature>
<evidence type="ECO:0000259" key="28">
    <source>
        <dbReference type="PROSITE" id="PS51163"/>
    </source>
</evidence>
<evidence type="ECO:0000256" key="15">
    <source>
        <dbReference type="ARBA" id="ARBA00022840"/>
    </source>
</evidence>
<evidence type="ECO:0000256" key="8">
    <source>
        <dbReference type="ARBA" id="ARBA00015492"/>
    </source>
</evidence>
<evidence type="ECO:0000256" key="1">
    <source>
        <dbReference type="ARBA" id="ARBA00004255"/>
    </source>
</evidence>
<gene>
    <name evidence="29" type="ORF">ARAM_000896</name>
</gene>
<comment type="similarity">
    <text evidence="5">Belongs to the NEMF family.</text>
</comment>
<dbReference type="GO" id="GO:0043023">
    <property type="term" value="F:ribosomal large subunit binding"/>
    <property type="evidence" value="ECO:0007669"/>
    <property type="project" value="TreeGrafter"/>
</dbReference>
<dbReference type="GO" id="GO:1990112">
    <property type="term" value="C:RQC complex"/>
    <property type="evidence" value="ECO:0007669"/>
    <property type="project" value="TreeGrafter"/>
</dbReference>
<dbReference type="GO" id="GO:0005524">
    <property type="term" value="F:ATP binding"/>
    <property type="evidence" value="ECO:0007669"/>
    <property type="project" value="UniProtKB-KW"/>
</dbReference>
<evidence type="ECO:0000256" key="24">
    <source>
        <dbReference type="ARBA" id="ARBA00048366"/>
    </source>
</evidence>
<dbReference type="FunFam" id="3.90.870.10:FF:000008">
    <property type="entry name" value="Threonylcarbamoyl-AMP synthase"/>
    <property type="match status" value="1"/>
</dbReference>
<dbReference type="Pfam" id="PF05833">
    <property type="entry name" value="NFACT_N"/>
    <property type="match status" value="1"/>
</dbReference>
<keyword evidence="16" id="KW-0931">ER-Golgi transport</keyword>
<dbReference type="GO" id="GO:1990116">
    <property type="term" value="P:ribosome-associated ubiquitin-dependent protein catabolic process"/>
    <property type="evidence" value="ECO:0007669"/>
    <property type="project" value="TreeGrafter"/>
</dbReference>
<comment type="catalytic activity">
    <reaction evidence="24">
        <text>L-threonine + hydrogencarbonate + ATP = L-threonylcarbamoyladenylate + diphosphate + H2O</text>
        <dbReference type="Rhea" id="RHEA:36407"/>
        <dbReference type="ChEBI" id="CHEBI:15377"/>
        <dbReference type="ChEBI" id="CHEBI:17544"/>
        <dbReference type="ChEBI" id="CHEBI:30616"/>
        <dbReference type="ChEBI" id="CHEBI:33019"/>
        <dbReference type="ChEBI" id="CHEBI:57926"/>
        <dbReference type="ChEBI" id="CHEBI:73682"/>
        <dbReference type="EC" id="2.7.7.87"/>
    </reaction>
</comment>
<evidence type="ECO:0000256" key="2">
    <source>
        <dbReference type="ARBA" id="ARBA00004347"/>
    </source>
</evidence>
<feature type="region of interest" description="Disordered" evidence="27">
    <location>
        <begin position="914"/>
        <end position="1177"/>
    </location>
</feature>
<accession>A0A0F8W6F6</accession>
<dbReference type="InterPro" id="IPR017945">
    <property type="entry name" value="DHBP_synth_RibB-like_a/b_dom"/>
</dbReference>
<name>A0A0F8W6F6_9EURO</name>
<keyword evidence="10" id="KW-0963">Cytoplasm</keyword>
<dbReference type="Gene3D" id="2.30.310.10">
    <property type="entry name" value="ibrinogen binding protein from staphylococcus aureus domain"/>
    <property type="match status" value="1"/>
</dbReference>
<dbReference type="GO" id="GO:0002949">
    <property type="term" value="P:tRNA threonylcarbamoyladenosine modification"/>
    <property type="evidence" value="ECO:0007669"/>
    <property type="project" value="UniProtKB-ARBA"/>
</dbReference>
<keyword evidence="15" id="KW-0067">ATP-binding</keyword>
<reference evidence="29 30" key="1">
    <citation type="submission" date="2015-02" db="EMBL/GenBank/DDBJ databases">
        <title>Draft Genome Sequences of Two Closely-Related Aflatoxigenic Aspergillus Species Obtained from the Cote d'Ivoire.</title>
        <authorList>
            <person name="Moore G.G."/>
            <person name="Beltz S.B."/>
            <person name="Mack B.M."/>
        </authorList>
    </citation>
    <scope>NUCLEOTIDE SEQUENCE [LARGE SCALE GENOMIC DNA]</scope>
    <source>
        <strain evidence="29 30">SRRC1468</strain>
    </source>
</reference>
<keyword evidence="13" id="KW-0548">Nucleotidyltransferase</keyword>
<feature type="compositionally biased region" description="Acidic residues" evidence="27">
    <location>
        <begin position="1014"/>
        <end position="1024"/>
    </location>
</feature>
<dbReference type="Pfam" id="PF01300">
    <property type="entry name" value="Sua5_yciO_yrdC"/>
    <property type="match status" value="1"/>
</dbReference>
<dbReference type="InterPro" id="IPR006070">
    <property type="entry name" value="Sua5-like_dom"/>
</dbReference>
<evidence type="ECO:0000256" key="23">
    <source>
        <dbReference type="ARBA" id="ARBA00045555"/>
    </source>
</evidence>
<dbReference type="InterPro" id="IPR005145">
    <property type="entry name" value="Sua5_C"/>
</dbReference>
<dbReference type="Gene3D" id="3.90.870.10">
    <property type="entry name" value="DHBP synthase"/>
    <property type="match status" value="1"/>
</dbReference>
<evidence type="ECO:0000256" key="11">
    <source>
        <dbReference type="ARBA" id="ARBA00022679"/>
    </source>
</evidence>
<evidence type="ECO:0000256" key="18">
    <source>
        <dbReference type="ARBA" id="ARBA00023034"/>
    </source>
</evidence>
<dbReference type="InterPro" id="IPR021846">
    <property type="entry name" value="NFACT-C"/>
</dbReference>
<feature type="compositionally biased region" description="Basic residues" evidence="27">
    <location>
        <begin position="1051"/>
        <end position="1066"/>
    </location>
</feature>
<feature type="compositionally biased region" description="Basic and acidic residues" evidence="27">
    <location>
        <begin position="997"/>
        <end position="1013"/>
    </location>
</feature>
<dbReference type="SUPFAM" id="SSF64356">
    <property type="entry name" value="SNARE-like"/>
    <property type="match status" value="1"/>
</dbReference>
<evidence type="ECO:0000256" key="13">
    <source>
        <dbReference type="ARBA" id="ARBA00022695"/>
    </source>
</evidence>
<keyword evidence="30" id="KW-1185">Reference proteome</keyword>
<dbReference type="Pfam" id="PF03481">
    <property type="entry name" value="Sua5_C"/>
    <property type="match status" value="1"/>
</dbReference>
<evidence type="ECO:0000256" key="16">
    <source>
        <dbReference type="ARBA" id="ARBA00022892"/>
    </source>
</evidence>
<evidence type="ECO:0000256" key="19">
    <source>
        <dbReference type="ARBA" id="ARBA00023054"/>
    </source>
</evidence>
<evidence type="ECO:0000256" key="20">
    <source>
        <dbReference type="ARBA" id="ARBA00023136"/>
    </source>
</evidence>
<evidence type="ECO:0000256" key="27">
    <source>
        <dbReference type="SAM" id="MobiDB-lite"/>
    </source>
</evidence>
<comment type="function">
    <text evidence="25">Required for the formation of a threonylcarbamoyl group on adenosine at position 37 (t(6)A37) in tRNAs that read codons beginning with adenine. Likely catalyzes the conversion of L-threonine, HCO(3)(-)/CO(2) and ATP to give threonylcarbamoyl-AMP (TC-AMP) as the acyladenylate intermediate, with the release of diphosphate. Required for normal translation, by ensuring translation fidelity at the level of codon recognition, appropriate translation initiation selection and maintenance of reading frame. Also involved in telomere replication. Binds to single-stranded telomeric (ssTG) DNA and positively regulates telomere length.</text>
</comment>
<evidence type="ECO:0000313" key="30">
    <source>
        <dbReference type="Proteomes" id="UP000034291"/>
    </source>
</evidence>
<evidence type="ECO:0000256" key="22">
    <source>
        <dbReference type="ARBA" id="ARBA00029774"/>
    </source>
</evidence>
<dbReference type="InterPro" id="IPR022775">
    <property type="entry name" value="AP_mu_sigma_su"/>
</dbReference>
<evidence type="ECO:0000256" key="5">
    <source>
        <dbReference type="ARBA" id="ARBA00008318"/>
    </source>
</evidence>
<dbReference type="InterPro" id="IPR008532">
    <property type="entry name" value="NFACT_RNA-bd"/>
</dbReference>
<protein>
    <recommendedName>
        <fullName evidence="8">Threonylcarbamoyl-AMP synthase</fullName>
        <ecNumber evidence="7">2.7.7.87</ecNumber>
    </recommendedName>
    <alternativeName>
        <fullName evidence="22">L-threonylcarbamoyladenylate synthase</fullName>
    </alternativeName>
    <alternativeName>
        <fullName evidence="26">Zeta-coat protein</fullName>
    </alternativeName>
</protein>
<keyword evidence="9" id="KW-0813">Transport</keyword>
<keyword evidence="14" id="KW-0547">Nucleotide-binding</keyword>
<organism evidence="29 30">
    <name type="scientific">Aspergillus rambellii</name>
    <dbReference type="NCBI Taxonomy" id="308745"/>
    <lineage>
        <taxon>Eukaryota</taxon>
        <taxon>Fungi</taxon>
        <taxon>Dikarya</taxon>
        <taxon>Ascomycota</taxon>
        <taxon>Pezizomycotina</taxon>
        <taxon>Eurotiomycetes</taxon>
        <taxon>Eurotiomycetidae</taxon>
        <taxon>Eurotiales</taxon>
        <taxon>Aspergillaceae</taxon>
        <taxon>Aspergillus</taxon>
        <taxon>Aspergillus subgen. Nidulantes</taxon>
    </lineage>
</organism>
<dbReference type="STRING" id="308745.A0A0F8W6F6"/>
<dbReference type="EMBL" id="JZBS01003804">
    <property type="protein sequence ID" value="KKK13445.1"/>
    <property type="molecule type" value="Genomic_DNA"/>
</dbReference>
<comment type="function">
    <text evidence="23">The coatomer is a cytosolic protein complex that binds to dilysine motifs and reversibly associates with Golgi non-clathrin-coated vesicles, which further mediate biosynthetic protein transport from the ER, via the Golgi up to the trans Golgi network. Coatomer complex is required for budding from Golgi membranes, and is essential for the retrograde Golgi-to-ER transport of dilysine-tagged proteins. The zeta subunit may be involved in regulating the coat assembly and, hence, the rate of biosynthetic protein transport due to its association-dissociation properties with the coatomer complex.</text>
</comment>
<feature type="compositionally biased region" description="Basic and acidic residues" evidence="27">
    <location>
        <begin position="914"/>
        <end position="932"/>
    </location>
</feature>
<keyword evidence="18" id="KW-0333">Golgi apparatus</keyword>
<dbReference type="PROSITE" id="PS51163">
    <property type="entry name" value="YRDC"/>
    <property type="match status" value="1"/>
</dbReference>
<dbReference type="GO" id="GO:0072344">
    <property type="term" value="P:rescue of stalled ribosome"/>
    <property type="evidence" value="ECO:0007669"/>
    <property type="project" value="TreeGrafter"/>
</dbReference>
<feature type="compositionally biased region" description="Gly residues" evidence="27">
    <location>
        <begin position="1316"/>
        <end position="1336"/>
    </location>
</feature>
<keyword evidence="17" id="KW-0653">Protein transport</keyword>
<feature type="compositionally biased region" description="Acidic residues" evidence="27">
    <location>
        <begin position="659"/>
        <end position="688"/>
    </location>
</feature>
<feature type="compositionally biased region" description="Polar residues" evidence="27">
    <location>
        <begin position="983"/>
        <end position="995"/>
    </location>
</feature>